<protein>
    <submittedName>
        <fullName evidence="1">Uncharacterized protein</fullName>
    </submittedName>
</protein>
<organism evidence="1 2">
    <name type="scientific">Colletotrichum sojae</name>
    <dbReference type="NCBI Taxonomy" id="2175907"/>
    <lineage>
        <taxon>Eukaryota</taxon>
        <taxon>Fungi</taxon>
        <taxon>Dikarya</taxon>
        <taxon>Ascomycota</taxon>
        <taxon>Pezizomycotina</taxon>
        <taxon>Sordariomycetes</taxon>
        <taxon>Hypocreomycetidae</taxon>
        <taxon>Glomerellales</taxon>
        <taxon>Glomerellaceae</taxon>
        <taxon>Colletotrichum</taxon>
        <taxon>Colletotrichum orchidearum species complex</taxon>
    </lineage>
</organism>
<name>A0A8H6MVQ5_9PEZI</name>
<evidence type="ECO:0000313" key="2">
    <source>
        <dbReference type="Proteomes" id="UP000652219"/>
    </source>
</evidence>
<evidence type="ECO:0000313" key="1">
    <source>
        <dbReference type="EMBL" id="KAF6810020.1"/>
    </source>
</evidence>
<sequence length="211" mass="23904">MVSNSRLGKHHQLSYPYGKHNDKSHHNEFILGSWTYSPAWLATLLGKTWLQRDRFDHWALNPFAAGVKCMAEQFQTLVMTDKASGGTVEPPNRITPPESTQELRRIYRRLYLRRHPLASALIQPSAAKERLATHAMCKIQVCEHCPIHGRACTFTPRAAGFKEDFNNPRGFRTLGYVGPANVYWDITCGRIACKHLFDGGAEEVEAGREQV</sequence>
<accession>A0A8H6MVQ5</accession>
<dbReference type="AlphaFoldDB" id="A0A8H6MVQ5"/>
<proteinExistence type="predicted"/>
<comment type="caution">
    <text evidence="1">The sequence shown here is derived from an EMBL/GenBank/DDBJ whole genome shotgun (WGS) entry which is preliminary data.</text>
</comment>
<dbReference type="EMBL" id="WIGN01000092">
    <property type="protein sequence ID" value="KAF6810020.1"/>
    <property type="molecule type" value="Genomic_DNA"/>
</dbReference>
<dbReference type="Proteomes" id="UP000652219">
    <property type="component" value="Unassembled WGS sequence"/>
</dbReference>
<gene>
    <name evidence="1" type="ORF">CSOJ01_06543</name>
</gene>
<reference evidence="1 2" key="1">
    <citation type="journal article" date="2020" name="Phytopathology">
        <title>Genome Sequence Resources of Colletotrichum truncatum, C. plurivorum, C. musicola, and C. sojae: Four Species Pathogenic to Soybean (Glycine max).</title>
        <authorList>
            <person name="Rogerio F."/>
            <person name="Boufleur T.R."/>
            <person name="Ciampi-Guillardi M."/>
            <person name="Sukno S.A."/>
            <person name="Thon M.R."/>
            <person name="Massola Junior N.S."/>
            <person name="Baroncelli R."/>
        </authorList>
    </citation>
    <scope>NUCLEOTIDE SEQUENCE [LARGE SCALE GENOMIC DNA]</scope>
    <source>
        <strain evidence="1 2">LFN0009</strain>
    </source>
</reference>
<keyword evidence="2" id="KW-1185">Reference proteome</keyword>